<dbReference type="AlphaFoldDB" id="A0A6A6HFF8"/>
<name>A0A6A6HFF8_VIRVR</name>
<reference evidence="2" key="1">
    <citation type="journal article" date="2020" name="Stud. Mycol.">
        <title>101 Dothideomycetes genomes: a test case for predicting lifestyles and emergence of pathogens.</title>
        <authorList>
            <person name="Haridas S."/>
            <person name="Albert R."/>
            <person name="Binder M."/>
            <person name="Bloem J."/>
            <person name="Labutti K."/>
            <person name="Salamov A."/>
            <person name="Andreopoulos B."/>
            <person name="Baker S."/>
            <person name="Barry K."/>
            <person name="Bills G."/>
            <person name="Bluhm B."/>
            <person name="Cannon C."/>
            <person name="Castanera R."/>
            <person name="Culley D."/>
            <person name="Daum C."/>
            <person name="Ezra D."/>
            <person name="Gonzalez J."/>
            <person name="Henrissat B."/>
            <person name="Kuo A."/>
            <person name="Liang C."/>
            <person name="Lipzen A."/>
            <person name="Lutzoni F."/>
            <person name="Magnuson J."/>
            <person name="Mondo S."/>
            <person name="Nolan M."/>
            <person name="Ohm R."/>
            <person name="Pangilinan J."/>
            <person name="Park H.-J."/>
            <person name="Ramirez L."/>
            <person name="Alfaro M."/>
            <person name="Sun H."/>
            <person name="Tritt A."/>
            <person name="Yoshinaga Y."/>
            <person name="Zwiers L.-H."/>
            <person name="Turgeon B."/>
            <person name="Goodwin S."/>
            <person name="Spatafora J."/>
            <person name="Crous P."/>
            <person name="Grigoriev I."/>
        </authorList>
    </citation>
    <scope>NUCLEOTIDE SEQUENCE</scope>
    <source>
        <strain evidence="2">Tuck. ex Michener</strain>
    </source>
</reference>
<gene>
    <name evidence="2" type="ORF">EV356DRAFT_498242</name>
</gene>
<dbReference type="OrthoDB" id="408631at2759"/>
<organism evidence="2 3">
    <name type="scientific">Viridothelium virens</name>
    <name type="common">Speckled blister lichen</name>
    <name type="synonym">Trypethelium virens</name>
    <dbReference type="NCBI Taxonomy" id="1048519"/>
    <lineage>
        <taxon>Eukaryota</taxon>
        <taxon>Fungi</taxon>
        <taxon>Dikarya</taxon>
        <taxon>Ascomycota</taxon>
        <taxon>Pezizomycotina</taxon>
        <taxon>Dothideomycetes</taxon>
        <taxon>Dothideomycetes incertae sedis</taxon>
        <taxon>Trypetheliales</taxon>
        <taxon>Trypetheliaceae</taxon>
        <taxon>Viridothelium</taxon>
    </lineage>
</organism>
<keyword evidence="3" id="KW-1185">Reference proteome</keyword>
<proteinExistence type="predicted"/>
<dbReference type="Proteomes" id="UP000800092">
    <property type="component" value="Unassembled WGS sequence"/>
</dbReference>
<sequence>MRSIVIVAASLVSLLSPVSCYPSTRSYGTGNVTNAGTSLTLLYQNNLNASDDVNHVGAILLDSMTLTNGAAACASIGESLLPRSTIQSHSADFESSLSYLAYSGQAASEQLSNPDEQPDAPTDSLHTIEHAKWAGQCGCYCFERGDHLIKRK</sequence>
<evidence type="ECO:0000256" key="1">
    <source>
        <dbReference type="SAM" id="SignalP"/>
    </source>
</evidence>
<feature type="signal peptide" evidence="1">
    <location>
        <begin position="1"/>
        <end position="20"/>
    </location>
</feature>
<feature type="chain" id="PRO_5025426064" evidence="1">
    <location>
        <begin position="21"/>
        <end position="152"/>
    </location>
</feature>
<evidence type="ECO:0000313" key="2">
    <source>
        <dbReference type="EMBL" id="KAF2236681.1"/>
    </source>
</evidence>
<dbReference type="EMBL" id="ML991784">
    <property type="protein sequence ID" value="KAF2236681.1"/>
    <property type="molecule type" value="Genomic_DNA"/>
</dbReference>
<protein>
    <submittedName>
        <fullName evidence="2">Uncharacterized protein</fullName>
    </submittedName>
</protein>
<evidence type="ECO:0000313" key="3">
    <source>
        <dbReference type="Proteomes" id="UP000800092"/>
    </source>
</evidence>
<accession>A0A6A6HFF8</accession>
<keyword evidence="1" id="KW-0732">Signal</keyword>